<dbReference type="EMBL" id="JAUIZM010000010">
    <property type="protein sequence ID" value="KAK1362143.1"/>
    <property type="molecule type" value="Genomic_DNA"/>
</dbReference>
<evidence type="ECO:0000313" key="2">
    <source>
        <dbReference type="Proteomes" id="UP001237642"/>
    </source>
</evidence>
<accession>A0AAD8H9J4</accession>
<organism evidence="1 2">
    <name type="scientific">Heracleum sosnowskyi</name>
    <dbReference type="NCBI Taxonomy" id="360622"/>
    <lineage>
        <taxon>Eukaryota</taxon>
        <taxon>Viridiplantae</taxon>
        <taxon>Streptophyta</taxon>
        <taxon>Embryophyta</taxon>
        <taxon>Tracheophyta</taxon>
        <taxon>Spermatophyta</taxon>
        <taxon>Magnoliopsida</taxon>
        <taxon>eudicotyledons</taxon>
        <taxon>Gunneridae</taxon>
        <taxon>Pentapetalae</taxon>
        <taxon>asterids</taxon>
        <taxon>campanulids</taxon>
        <taxon>Apiales</taxon>
        <taxon>Apiaceae</taxon>
        <taxon>Apioideae</taxon>
        <taxon>apioid superclade</taxon>
        <taxon>Tordylieae</taxon>
        <taxon>Tordyliinae</taxon>
        <taxon>Heracleum</taxon>
    </lineage>
</organism>
<comment type="caution">
    <text evidence="1">The sequence shown here is derived from an EMBL/GenBank/DDBJ whole genome shotgun (WGS) entry which is preliminary data.</text>
</comment>
<proteinExistence type="predicted"/>
<keyword evidence="2" id="KW-1185">Reference proteome</keyword>
<gene>
    <name evidence="1" type="ORF">POM88_046617</name>
</gene>
<protein>
    <recommendedName>
        <fullName evidence="3">DNA-directed RNA polymerase</fullName>
    </recommendedName>
</protein>
<dbReference type="Proteomes" id="UP001237642">
    <property type="component" value="Unassembled WGS sequence"/>
</dbReference>
<name>A0AAD8H9J4_9APIA</name>
<evidence type="ECO:0000313" key="1">
    <source>
        <dbReference type="EMBL" id="KAK1362143.1"/>
    </source>
</evidence>
<evidence type="ECO:0008006" key="3">
    <source>
        <dbReference type="Google" id="ProtNLM"/>
    </source>
</evidence>
<sequence>MVLIKNVIVIRIGEISTYHRSSKFKDNICQSCKYLKDGQDRVKVSDQIFECPYCMIKDCKLKKQGKPFGIGKKQISLPLFYLEPVDNVIVASRTERYETGNGQKQIDFLSQPIKSVVNNFIPGRNPPFHIHNRGVEHMKPESEKLIANVPIRLNDDA</sequence>
<reference evidence="1" key="2">
    <citation type="submission" date="2023-05" db="EMBL/GenBank/DDBJ databases">
        <authorList>
            <person name="Schelkunov M.I."/>
        </authorList>
    </citation>
    <scope>NUCLEOTIDE SEQUENCE</scope>
    <source>
        <strain evidence="1">Hsosn_3</strain>
        <tissue evidence="1">Leaf</tissue>
    </source>
</reference>
<reference evidence="1" key="1">
    <citation type="submission" date="2023-02" db="EMBL/GenBank/DDBJ databases">
        <title>Genome of toxic invasive species Heracleum sosnowskyi carries increased number of genes despite the absence of recent whole-genome duplications.</title>
        <authorList>
            <person name="Schelkunov M."/>
            <person name="Shtratnikova V."/>
            <person name="Makarenko M."/>
            <person name="Klepikova A."/>
            <person name="Omelchenko D."/>
            <person name="Novikova G."/>
            <person name="Obukhova E."/>
            <person name="Bogdanov V."/>
            <person name="Penin A."/>
            <person name="Logacheva M."/>
        </authorList>
    </citation>
    <scope>NUCLEOTIDE SEQUENCE</scope>
    <source>
        <strain evidence="1">Hsosn_3</strain>
        <tissue evidence="1">Leaf</tissue>
    </source>
</reference>
<dbReference type="AlphaFoldDB" id="A0AAD8H9J4"/>